<organism evidence="2 3">
    <name type="scientific">Sulfurimicrobium lacus</name>
    <dbReference type="NCBI Taxonomy" id="2715678"/>
    <lineage>
        <taxon>Bacteria</taxon>
        <taxon>Pseudomonadati</taxon>
        <taxon>Pseudomonadota</taxon>
        <taxon>Betaproteobacteria</taxon>
        <taxon>Nitrosomonadales</taxon>
        <taxon>Sulfuricellaceae</taxon>
        <taxon>Sulfurimicrobium</taxon>
    </lineage>
</organism>
<accession>A0A6F8VGF1</accession>
<feature type="domain" description="GST N-terminal" evidence="1">
    <location>
        <begin position="41"/>
        <end position="122"/>
    </location>
</feature>
<dbReference type="Proteomes" id="UP000502260">
    <property type="component" value="Chromosome"/>
</dbReference>
<gene>
    <name evidence="2" type="ORF">SKTS_27310</name>
</gene>
<dbReference type="AlphaFoldDB" id="A0A6F8VGF1"/>
<evidence type="ECO:0000313" key="2">
    <source>
        <dbReference type="EMBL" id="BCB27845.1"/>
    </source>
</evidence>
<dbReference type="InterPro" id="IPR004045">
    <property type="entry name" value="Glutathione_S-Trfase_N"/>
</dbReference>
<dbReference type="Pfam" id="PF13417">
    <property type="entry name" value="GST_N_3"/>
    <property type="match status" value="1"/>
</dbReference>
<sequence length="122" mass="14148">MFFRTLRLVIGPFMLLWEAATTPKGIVRQPDQQKQVDQHCRSLALYQFKTCPFCIKVRREISRLSLGIELRDAKNDPQHHEALLQGGGAVKVPCLRITDEQGNSRWMYESADIIQYLNERFA</sequence>
<protein>
    <submittedName>
        <fullName evidence="2">Glutaredoxin</fullName>
    </submittedName>
</protein>
<dbReference type="Gene3D" id="3.40.30.10">
    <property type="entry name" value="Glutaredoxin"/>
    <property type="match status" value="1"/>
</dbReference>
<dbReference type="PROSITE" id="PS50404">
    <property type="entry name" value="GST_NTER"/>
    <property type="match status" value="1"/>
</dbReference>
<dbReference type="KEGG" id="slac:SKTS_27310"/>
<reference evidence="3" key="1">
    <citation type="submission" date="2020-03" db="EMBL/GenBank/DDBJ databases">
        <title>Complete genome sequence of sulfur-oxidizing bacterium skT11.</title>
        <authorList>
            <person name="Kanda M."/>
            <person name="Kojima H."/>
            <person name="Fukui M."/>
        </authorList>
    </citation>
    <scope>NUCLEOTIDE SEQUENCE [LARGE SCALE GENOMIC DNA]</scope>
    <source>
        <strain evidence="3">skT11</strain>
    </source>
</reference>
<name>A0A6F8VGF1_9PROT</name>
<keyword evidence="3" id="KW-1185">Reference proteome</keyword>
<dbReference type="InterPro" id="IPR011767">
    <property type="entry name" value="GLR_AS"/>
</dbReference>
<dbReference type="InterPro" id="IPR036249">
    <property type="entry name" value="Thioredoxin-like_sf"/>
</dbReference>
<evidence type="ECO:0000313" key="3">
    <source>
        <dbReference type="Proteomes" id="UP000502260"/>
    </source>
</evidence>
<dbReference type="SUPFAM" id="SSF52833">
    <property type="entry name" value="Thioredoxin-like"/>
    <property type="match status" value="1"/>
</dbReference>
<dbReference type="PROSITE" id="PS51354">
    <property type="entry name" value="GLUTAREDOXIN_2"/>
    <property type="match status" value="1"/>
</dbReference>
<evidence type="ECO:0000259" key="1">
    <source>
        <dbReference type="PROSITE" id="PS50404"/>
    </source>
</evidence>
<dbReference type="EMBL" id="AP022853">
    <property type="protein sequence ID" value="BCB27845.1"/>
    <property type="molecule type" value="Genomic_DNA"/>
</dbReference>
<dbReference type="PROSITE" id="PS00195">
    <property type="entry name" value="GLUTAREDOXIN_1"/>
    <property type="match status" value="1"/>
</dbReference>
<proteinExistence type="predicted"/>